<dbReference type="Pfam" id="PF08327">
    <property type="entry name" value="AHSA1"/>
    <property type="match status" value="1"/>
</dbReference>
<evidence type="ECO:0000256" key="1">
    <source>
        <dbReference type="ARBA" id="ARBA00006817"/>
    </source>
</evidence>
<feature type="domain" description="Activator of Hsp90 ATPase homologue 1/2-like C-terminal" evidence="2">
    <location>
        <begin position="9"/>
        <end position="133"/>
    </location>
</feature>
<dbReference type="InterPro" id="IPR013538">
    <property type="entry name" value="ASHA1/2-like_C"/>
</dbReference>
<dbReference type="AlphaFoldDB" id="A0A1H3XB11"/>
<dbReference type="SUPFAM" id="SSF55961">
    <property type="entry name" value="Bet v1-like"/>
    <property type="match status" value="1"/>
</dbReference>
<sequence length="135" mass="15398">MSVDASIHAPVSRVWKAATDKDEIKQYFFGTDVTTTWEPGSPITFSGEYEGKRYEEKGVILQVEKEKMLSYSYLASGWEDKPDNYNTIVYELEDEGNGYTNLKVTQSNIRDQQTADHCVDNWKMVLEGLKKVAEA</sequence>
<dbReference type="EMBL" id="FNRL01000001">
    <property type="protein sequence ID" value="SDZ95864.1"/>
    <property type="molecule type" value="Genomic_DNA"/>
</dbReference>
<name>A0A1H3XB11_9BACT</name>
<evidence type="ECO:0000313" key="4">
    <source>
        <dbReference type="Proteomes" id="UP000199656"/>
    </source>
</evidence>
<proteinExistence type="inferred from homology"/>
<accession>A0A1H3XB11</accession>
<dbReference type="STRING" id="408074.SAMN05660909_00333"/>
<dbReference type="Proteomes" id="UP000199656">
    <property type="component" value="Unassembled WGS sequence"/>
</dbReference>
<gene>
    <name evidence="3" type="ORF">SAMN05660909_00333</name>
</gene>
<dbReference type="CDD" id="cd07814">
    <property type="entry name" value="SRPBCC_CalC_Aha1-like"/>
    <property type="match status" value="1"/>
</dbReference>
<evidence type="ECO:0000313" key="3">
    <source>
        <dbReference type="EMBL" id="SDZ95864.1"/>
    </source>
</evidence>
<keyword evidence="4" id="KW-1185">Reference proteome</keyword>
<dbReference type="InterPro" id="IPR023393">
    <property type="entry name" value="START-like_dom_sf"/>
</dbReference>
<dbReference type="Gene3D" id="3.30.530.20">
    <property type="match status" value="1"/>
</dbReference>
<organism evidence="3 4">
    <name type="scientific">Chitinophaga terrae</name>
    <name type="common">ex Kim and Jung 2007</name>
    <dbReference type="NCBI Taxonomy" id="408074"/>
    <lineage>
        <taxon>Bacteria</taxon>
        <taxon>Pseudomonadati</taxon>
        <taxon>Bacteroidota</taxon>
        <taxon>Chitinophagia</taxon>
        <taxon>Chitinophagales</taxon>
        <taxon>Chitinophagaceae</taxon>
        <taxon>Chitinophaga</taxon>
    </lineage>
</organism>
<evidence type="ECO:0000259" key="2">
    <source>
        <dbReference type="Pfam" id="PF08327"/>
    </source>
</evidence>
<protein>
    <submittedName>
        <fullName evidence="3">Uncharacterized conserved protein YndB, AHSA1/START domain</fullName>
    </submittedName>
</protein>
<comment type="similarity">
    <text evidence="1">Belongs to the AHA1 family.</text>
</comment>
<reference evidence="4" key="1">
    <citation type="submission" date="2016-10" db="EMBL/GenBank/DDBJ databases">
        <authorList>
            <person name="Varghese N."/>
            <person name="Submissions S."/>
        </authorList>
    </citation>
    <scope>NUCLEOTIDE SEQUENCE [LARGE SCALE GENOMIC DNA]</scope>
    <source>
        <strain evidence="4">DSM 23920</strain>
    </source>
</reference>